<organism evidence="2 3">
    <name type="scientific">Halobacillus halophilus (strain ATCC 35676 / DSM 2266 / JCM 20832 / KCTC 3685 / LMG 17431 / NBRC 102448 / NCIMB 2269)</name>
    <name type="common">Sporosarcina halophila</name>
    <dbReference type="NCBI Taxonomy" id="866895"/>
    <lineage>
        <taxon>Bacteria</taxon>
        <taxon>Bacillati</taxon>
        <taxon>Bacillota</taxon>
        <taxon>Bacilli</taxon>
        <taxon>Bacillales</taxon>
        <taxon>Bacillaceae</taxon>
        <taxon>Halobacillus</taxon>
    </lineage>
</organism>
<keyword evidence="1" id="KW-0472">Membrane</keyword>
<evidence type="ECO:0000313" key="3">
    <source>
        <dbReference type="Proteomes" id="UP000007397"/>
    </source>
</evidence>
<dbReference type="Proteomes" id="UP000007397">
    <property type="component" value="Chromosome"/>
</dbReference>
<dbReference type="EMBL" id="HE717023">
    <property type="protein sequence ID" value="CCG45747.1"/>
    <property type="molecule type" value="Genomic_DNA"/>
</dbReference>
<accession>I0JNM7</accession>
<dbReference type="HOGENOM" id="CLU_2479006_0_0_9"/>
<name>I0JNM7_HALH3</name>
<sequence>MPLSNFLGLSRQLLVLSLAAFTAHYFLMEMKFSLPYFLTLTWAFIAIIIGTLQSGPAALPLTIFTIAATVVLLYKEIVNNTWIRSFS</sequence>
<dbReference type="PATRIC" id="fig|866895.3.peg.2419"/>
<evidence type="ECO:0000313" key="2">
    <source>
        <dbReference type="EMBL" id="CCG45747.1"/>
    </source>
</evidence>
<keyword evidence="1" id="KW-1133">Transmembrane helix</keyword>
<protein>
    <submittedName>
        <fullName evidence="2">Uncharacterized protein</fullName>
    </submittedName>
</protein>
<keyword evidence="3" id="KW-1185">Reference proteome</keyword>
<evidence type="ECO:0000256" key="1">
    <source>
        <dbReference type="SAM" id="Phobius"/>
    </source>
</evidence>
<reference evidence="2 3" key="1">
    <citation type="journal article" date="2013" name="Environ. Microbiol.">
        <title>Chloride and organic osmolytes: a hybrid strategy to cope with elevated salinities by the moderately halophilic, chloride-dependent bacterium Halobacillus halophilus.</title>
        <authorList>
            <person name="Saum S.H."/>
            <person name="Pfeiffer F."/>
            <person name="Palm P."/>
            <person name="Rampp M."/>
            <person name="Schuster S.C."/>
            <person name="Muller V."/>
            <person name="Oesterhelt D."/>
        </authorList>
    </citation>
    <scope>NUCLEOTIDE SEQUENCE [LARGE SCALE GENOMIC DNA]</scope>
    <source>
        <strain evidence="3">ATCC 35676 / DSM 2266 / JCM 20832 / KCTC 3685 / LMG 17431 / NBRC 102448 / NCIMB 2269</strain>
    </source>
</reference>
<dbReference type="AlphaFoldDB" id="I0JNM7"/>
<feature type="transmembrane region" description="Helical" evidence="1">
    <location>
        <begin position="34"/>
        <end position="52"/>
    </location>
</feature>
<feature type="transmembrane region" description="Helical" evidence="1">
    <location>
        <begin position="58"/>
        <end position="74"/>
    </location>
</feature>
<dbReference type="KEGG" id="hhd:HBHAL_3403"/>
<dbReference type="STRING" id="866895.HBHAL_3403"/>
<feature type="transmembrane region" description="Helical" evidence="1">
    <location>
        <begin position="6"/>
        <end position="27"/>
    </location>
</feature>
<keyword evidence="1" id="KW-0812">Transmembrane</keyword>
<proteinExistence type="predicted"/>
<gene>
    <name evidence="2" type="ordered locus">HBHAL_3403</name>
</gene>